<gene>
    <name evidence="2" type="ORF">DGYR_LOCUS12740</name>
</gene>
<accession>A0A7I8WB50</accession>
<keyword evidence="1" id="KW-0732">Signal</keyword>
<feature type="chain" id="PRO_5029464673" evidence="1">
    <location>
        <begin position="20"/>
        <end position="124"/>
    </location>
</feature>
<dbReference type="EMBL" id="CAJFCJ010000026">
    <property type="protein sequence ID" value="CAD5125359.1"/>
    <property type="molecule type" value="Genomic_DNA"/>
</dbReference>
<proteinExistence type="predicted"/>
<evidence type="ECO:0000313" key="2">
    <source>
        <dbReference type="EMBL" id="CAD5125359.1"/>
    </source>
</evidence>
<name>A0A7I8WB50_9ANNE</name>
<evidence type="ECO:0000313" key="3">
    <source>
        <dbReference type="Proteomes" id="UP000549394"/>
    </source>
</evidence>
<comment type="caution">
    <text evidence="2">The sequence shown here is derived from an EMBL/GenBank/DDBJ whole genome shotgun (WGS) entry which is preliminary data.</text>
</comment>
<reference evidence="2 3" key="1">
    <citation type="submission" date="2020-08" db="EMBL/GenBank/DDBJ databases">
        <authorList>
            <person name="Hejnol A."/>
        </authorList>
    </citation>
    <scope>NUCLEOTIDE SEQUENCE [LARGE SCALE GENOMIC DNA]</scope>
</reference>
<protein>
    <submittedName>
        <fullName evidence="2">DgyrCDS13597</fullName>
    </submittedName>
</protein>
<organism evidence="2 3">
    <name type="scientific">Dimorphilus gyrociliatus</name>
    <dbReference type="NCBI Taxonomy" id="2664684"/>
    <lineage>
        <taxon>Eukaryota</taxon>
        <taxon>Metazoa</taxon>
        <taxon>Spiralia</taxon>
        <taxon>Lophotrochozoa</taxon>
        <taxon>Annelida</taxon>
        <taxon>Polychaeta</taxon>
        <taxon>Polychaeta incertae sedis</taxon>
        <taxon>Dinophilidae</taxon>
        <taxon>Dimorphilus</taxon>
    </lineage>
</organism>
<feature type="signal peptide" evidence="1">
    <location>
        <begin position="1"/>
        <end position="19"/>
    </location>
</feature>
<sequence>MYKFAYFMFLAYISNVLMGAPRPEFSNLDLTVVVPNDKIALHFLNRNYNRKMKRPSILGFDNYDFVGSTLDRPRNGGSSSPKIPKNDQYVKEIAEALGLDIGMKENYTMDKFLRQFKHMLKKAG</sequence>
<evidence type="ECO:0000256" key="1">
    <source>
        <dbReference type="SAM" id="SignalP"/>
    </source>
</evidence>
<dbReference type="Proteomes" id="UP000549394">
    <property type="component" value="Unassembled WGS sequence"/>
</dbReference>
<keyword evidence="3" id="KW-1185">Reference proteome</keyword>
<dbReference type="AlphaFoldDB" id="A0A7I8WB50"/>